<comment type="caution">
    <text evidence="2">The sequence shown here is derived from an EMBL/GenBank/DDBJ whole genome shotgun (WGS) entry which is preliminary data.</text>
</comment>
<proteinExistence type="predicted"/>
<sequence length="106" mass="11284">MLSVTVIIRTKTANEDSQPHGASYPKSIAHFTNIPKYSCGSFGVNLDTHTSSHSPSAPPVTEEKGNQGLFLAAPRPGRMTVLNGEAFVLPVTSGGRDDGDDEEKED</sequence>
<accession>A0A5B7GTP2</accession>
<dbReference type="Proteomes" id="UP000324222">
    <property type="component" value="Unassembled WGS sequence"/>
</dbReference>
<feature type="region of interest" description="Disordered" evidence="1">
    <location>
        <begin position="47"/>
        <end position="67"/>
    </location>
</feature>
<dbReference type="AlphaFoldDB" id="A0A5B7GTP2"/>
<evidence type="ECO:0000256" key="1">
    <source>
        <dbReference type="SAM" id="MobiDB-lite"/>
    </source>
</evidence>
<protein>
    <submittedName>
        <fullName evidence="2">Uncharacterized protein</fullName>
    </submittedName>
</protein>
<keyword evidence="3" id="KW-1185">Reference proteome</keyword>
<name>A0A5B7GTP2_PORTR</name>
<dbReference type="EMBL" id="VSRR010020767">
    <property type="protein sequence ID" value="MPC63410.1"/>
    <property type="molecule type" value="Genomic_DNA"/>
</dbReference>
<reference evidence="2 3" key="1">
    <citation type="submission" date="2019-05" db="EMBL/GenBank/DDBJ databases">
        <title>Another draft genome of Portunus trituberculatus and its Hox gene families provides insights of decapod evolution.</title>
        <authorList>
            <person name="Jeong J.-H."/>
            <person name="Song I."/>
            <person name="Kim S."/>
            <person name="Choi T."/>
            <person name="Kim D."/>
            <person name="Ryu S."/>
            <person name="Kim W."/>
        </authorList>
    </citation>
    <scope>NUCLEOTIDE SEQUENCE [LARGE SCALE GENOMIC DNA]</scope>
    <source>
        <tissue evidence="2">Muscle</tissue>
    </source>
</reference>
<organism evidence="2 3">
    <name type="scientific">Portunus trituberculatus</name>
    <name type="common">Swimming crab</name>
    <name type="synonym">Neptunus trituberculatus</name>
    <dbReference type="NCBI Taxonomy" id="210409"/>
    <lineage>
        <taxon>Eukaryota</taxon>
        <taxon>Metazoa</taxon>
        <taxon>Ecdysozoa</taxon>
        <taxon>Arthropoda</taxon>
        <taxon>Crustacea</taxon>
        <taxon>Multicrustacea</taxon>
        <taxon>Malacostraca</taxon>
        <taxon>Eumalacostraca</taxon>
        <taxon>Eucarida</taxon>
        <taxon>Decapoda</taxon>
        <taxon>Pleocyemata</taxon>
        <taxon>Brachyura</taxon>
        <taxon>Eubrachyura</taxon>
        <taxon>Portunoidea</taxon>
        <taxon>Portunidae</taxon>
        <taxon>Portuninae</taxon>
        <taxon>Portunus</taxon>
    </lineage>
</organism>
<evidence type="ECO:0000313" key="2">
    <source>
        <dbReference type="EMBL" id="MPC63410.1"/>
    </source>
</evidence>
<evidence type="ECO:0000313" key="3">
    <source>
        <dbReference type="Proteomes" id="UP000324222"/>
    </source>
</evidence>
<gene>
    <name evidence="2" type="ORF">E2C01_057508</name>
</gene>